<dbReference type="AlphaFoldDB" id="A0A9P3GCP6"/>
<reference evidence="2 3" key="1">
    <citation type="submission" date="2021-08" db="EMBL/GenBank/DDBJ databases">
        <title>Draft Genome Sequence of Phanerochaete sordida strain YK-624.</title>
        <authorList>
            <person name="Mori T."/>
            <person name="Dohra H."/>
            <person name="Suzuki T."/>
            <person name="Kawagishi H."/>
            <person name="Hirai H."/>
        </authorList>
    </citation>
    <scope>NUCLEOTIDE SEQUENCE [LARGE SCALE GENOMIC DNA]</scope>
    <source>
        <strain evidence="2 3">YK-624</strain>
    </source>
</reference>
<feature type="compositionally biased region" description="Polar residues" evidence="1">
    <location>
        <begin position="170"/>
        <end position="181"/>
    </location>
</feature>
<feature type="region of interest" description="Disordered" evidence="1">
    <location>
        <begin position="318"/>
        <end position="341"/>
    </location>
</feature>
<evidence type="ECO:0000313" key="2">
    <source>
        <dbReference type="EMBL" id="GJE92207.1"/>
    </source>
</evidence>
<protein>
    <submittedName>
        <fullName evidence="2">Uncharacterized protein</fullName>
    </submittedName>
</protein>
<dbReference type="OrthoDB" id="3246365at2759"/>
<keyword evidence="3" id="KW-1185">Reference proteome</keyword>
<accession>A0A9P3GCP6</accession>
<dbReference type="EMBL" id="BPQB01000025">
    <property type="protein sequence ID" value="GJE92207.1"/>
    <property type="molecule type" value="Genomic_DNA"/>
</dbReference>
<feature type="compositionally biased region" description="Basic and acidic residues" evidence="1">
    <location>
        <begin position="138"/>
        <end position="157"/>
    </location>
</feature>
<sequence>MYLTTGPPLLFALGLRLFLNTINPDHKDSTADFILQGLWQGVLLYHVLKHSTWAVFPVGFGITAKLAYDFTLTFDTTRSACVLLGVALGVLATDVLGQLFEEGRYTDVQPRSPATTVAPLPGSRETTSKRLRLVSFERGPDRERPSRRDRATQDRLRASAPSPASAAAQSIDTALSSSLPSSIDPYGRMPPAEREIALLRARASLADSERRRFKEERKWALSQGNIARADQLDWQVKRYTALMESYHREADAKLVEAAQANQRPIHVPVPVAIPTTPVAPPGTRHSTITYTQPGVQPVYAQAGMPAASPVISVTVDGARASRSRKKSGGGSRLKPAIHVHT</sequence>
<comment type="caution">
    <text evidence="2">The sequence shown here is derived from an EMBL/GenBank/DDBJ whole genome shotgun (WGS) entry which is preliminary data.</text>
</comment>
<dbReference type="Proteomes" id="UP000703269">
    <property type="component" value="Unassembled WGS sequence"/>
</dbReference>
<feature type="compositionally biased region" description="Low complexity" evidence="1">
    <location>
        <begin position="158"/>
        <end position="168"/>
    </location>
</feature>
<organism evidence="2 3">
    <name type="scientific">Phanerochaete sordida</name>
    <dbReference type="NCBI Taxonomy" id="48140"/>
    <lineage>
        <taxon>Eukaryota</taxon>
        <taxon>Fungi</taxon>
        <taxon>Dikarya</taxon>
        <taxon>Basidiomycota</taxon>
        <taxon>Agaricomycotina</taxon>
        <taxon>Agaricomycetes</taxon>
        <taxon>Polyporales</taxon>
        <taxon>Phanerochaetaceae</taxon>
        <taxon>Phanerochaete</taxon>
    </lineage>
</organism>
<name>A0A9P3GCP6_9APHY</name>
<gene>
    <name evidence="2" type="ORF">PsYK624_083600</name>
</gene>
<feature type="region of interest" description="Disordered" evidence="1">
    <location>
        <begin position="136"/>
        <end position="188"/>
    </location>
</feature>
<evidence type="ECO:0000256" key="1">
    <source>
        <dbReference type="SAM" id="MobiDB-lite"/>
    </source>
</evidence>
<proteinExistence type="predicted"/>
<evidence type="ECO:0000313" key="3">
    <source>
        <dbReference type="Proteomes" id="UP000703269"/>
    </source>
</evidence>